<reference evidence="2" key="1">
    <citation type="submission" date="2021-01" db="EMBL/GenBank/DDBJ databases">
        <title>Caligus Genome Assembly.</title>
        <authorList>
            <person name="Gallardo-Escarate C."/>
        </authorList>
    </citation>
    <scope>NUCLEOTIDE SEQUENCE [LARGE SCALE GENOMIC DNA]</scope>
</reference>
<proteinExistence type="predicted"/>
<evidence type="ECO:0000313" key="2">
    <source>
        <dbReference type="Proteomes" id="UP000595437"/>
    </source>
</evidence>
<gene>
    <name evidence="1" type="ORF">FKW44_025362</name>
</gene>
<protein>
    <submittedName>
        <fullName evidence="1">Uncharacterized protein</fullName>
    </submittedName>
</protein>
<accession>A0A7T8GLL8</accession>
<keyword evidence="2" id="KW-1185">Reference proteome</keyword>
<organism evidence="1 2">
    <name type="scientific">Caligus rogercresseyi</name>
    <name type="common">Sea louse</name>
    <dbReference type="NCBI Taxonomy" id="217165"/>
    <lineage>
        <taxon>Eukaryota</taxon>
        <taxon>Metazoa</taxon>
        <taxon>Ecdysozoa</taxon>
        <taxon>Arthropoda</taxon>
        <taxon>Crustacea</taxon>
        <taxon>Multicrustacea</taxon>
        <taxon>Hexanauplia</taxon>
        <taxon>Copepoda</taxon>
        <taxon>Siphonostomatoida</taxon>
        <taxon>Caligidae</taxon>
        <taxon>Caligus</taxon>
    </lineage>
</organism>
<dbReference type="AlphaFoldDB" id="A0A7T8GLL8"/>
<name>A0A7T8GLL8_CALRO</name>
<evidence type="ECO:0000313" key="1">
    <source>
        <dbReference type="EMBL" id="QQP31683.1"/>
    </source>
</evidence>
<sequence>MSFTISSTISIGPRQMPYEDILIVLPDALYCCALAEKEANRIILTIGAGQVERSEVCWSRI</sequence>
<dbReference type="Proteomes" id="UP000595437">
    <property type="component" value="Chromosome 21"/>
</dbReference>
<dbReference type="EMBL" id="CP045910">
    <property type="protein sequence ID" value="QQP31683.1"/>
    <property type="molecule type" value="Genomic_DNA"/>
</dbReference>